<dbReference type="Gene3D" id="3.40.50.2300">
    <property type="match status" value="1"/>
</dbReference>
<dbReference type="SUPFAM" id="SSF52172">
    <property type="entry name" value="CheY-like"/>
    <property type="match status" value="1"/>
</dbReference>
<dbReference type="InterPro" id="IPR041522">
    <property type="entry name" value="CdaR_GGDEF"/>
</dbReference>
<gene>
    <name evidence="7" type="ORF">L1F29_00725</name>
</gene>
<dbReference type="PROSITE" id="PS01124">
    <property type="entry name" value="HTH_ARAC_FAMILY_2"/>
    <property type="match status" value="1"/>
</dbReference>
<dbReference type="InterPro" id="IPR018062">
    <property type="entry name" value="HTH_AraC-typ_CS"/>
</dbReference>
<name>A0ABY5S9W6_9BACL</name>
<evidence type="ECO:0000256" key="4">
    <source>
        <dbReference type="PROSITE-ProRule" id="PRU00169"/>
    </source>
</evidence>
<keyword evidence="3" id="KW-0804">Transcription</keyword>
<dbReference type="CDD" id="cd17536">
    <property type="entry name" value="REC_YesN-like"/>
    <property type="match status" value="1"/>
</dbReference>
<dbReference type="SUPFAM" id="SSF46689">
    <property type="entry name" value="Homeodomain-like"/>
    <property type="match status" value="1"/>
</dbReference>
<organism evidence="7 8">
    <name type="scientific">Paenibacillus spongiae</name>
    <dbReference type="NCBI Taxonomy" id="2909671"/>
    <lineage>
        <taxon>Bacteria</taxon>
        <taxon>Bacillati</taxon>
        <taxon>Bacillota</taxon>
        <taxon>Bacilli</taxon>
        <taxon>Bacillales</taxon>
        <taxon>Paenibacillaceae</taxon>
        <taxon>Paenibacillus</taxon>
    </lineage>
</organism>
<dbReference type="Pfam" id="PF00072">
    <property type="entry name" value="Response_reg"/>
    <property type="match status" value="1"/>
</dbReference>
<sequence>MELKVFVVDDEERQRSSIIRHVDWKRYHMRVTGEAEDADQAIRLAELDPPDLLITDIRMLGMNGLELSSRMRGINSRMHIIMVTGFEEFEYAKSALDLGVDAFLVKPIIFDELTAILEQISHSEQVELTKRKEEELIKEQLNAFKPIARENLLQELIHGLILCEEAIGARARSLDMFARAGARRILIIVIDADPASPLPKEEQVNRLQPILRREAANALGSLLEETTTTQRGNIVLILQGATEASFDHEVEYSLQKLELGLGKTAYCSICIGAGPAVPTLARLSESFQLAQRAVNQRFLGGHERIFRWQVLGEQAVVSDKRPEELIGDFLEAMGAGDSQISLGLLGEMMRRIAGDIHIHGTELRSLCLQLVSGASRVAGEIGDSNRHLGSEKELWEQILDCREEQDLLQETVRIMTRFCNFVAERKKSHSQIIVQKALEFMNGHYKDNLSLRLVADSVYLSPNYLGALFRSELGVSFTDQLIQIRVNKAKELLHQSELKLYEVAERVGYQNIGYFTSLFKRITGLTPKEFRAYLGVVGQD</sequence>
<dbReference type="SMART" id="SM00448">
    <property type="entry name" value="REC"/>
    <property type="match status" value="1"/>
</dbReference>
<dbReference type="Pfam" id="PF12833">
    <property type="entry name" value="HTH_18"/>
    <property type="match status" value="1"/>
</dbReference>
<dbReference type="PANTHER" id="PTHR43280:SF28">
    <property type="entry name" value="HTH-TYPE TRANSCRIPTIONAL ACTIVATOR RHAS"/>
    <property type="match status" value="1"/>
</dbReference>
<proteinExistence type="predicted"/>
<dbReference type="PROSITE" id="PS00041">
    <property type="entry name" value="HTH_ARAC_FAMILY_1"/>
    <property type="match status" value="1"/>
</dbReference>
<dbReference type="InterPro" id="IPR009057">
    <property type="entry name" value="Homeodomain-like_sf"/>
</dbReference>
<feature type="domain" description="HTH araC/xylS-type" evidence="5">
    <location>
        <begin position="435"/>
        <end position="533"/>
    </location>
</feature>
<accession>A0ABY5S9W6</accession>
<dbReference type="InterPro" id="IPR001789">
    <property type="entry name" value="Sig_transdc_resp-reg_receiver"/>
</dbReference>
<dbReference type="RefSeq" id="WP_258386513.1">
    <property type="nucleotide sequence ID" value="NZ_CP091430.1"/>
</dbReference>
<keyword evidence="8" id="KW-1185">Reference proteome</keyword>
<keyword evidence="1" id="KW-0805">Transcription regulation</keyword>
<feature type="modified residue" description="4-aspartylphosphate" evidence="4">
    <location>
        <position position="56"/>
    </location>
</feature>
<feature type="domain" description="Response regulatory" evidence="6">
    <location>
        <begin position="4"/>
        <end position="121"/>
    </location>
</feature>
<evidence type="ECO:0000256" key="1">
    <source>
        <dbReference type="ARBA" id="ARBA00023015"/>
    </source>
</evidence>
<dbReference type="SMART" id="SM00342">
    <property type="entry name" value="HTH_ARAC"/>
    <property type="match status" value="1"/>
</dbReference>
<evidence type="ECO:0000259" key="5">
    <source>
        <dbReference type="PROSITE" id="PS01124"/>
    </source>
</evidence>
<dbReference type="PROSITE" id="PS50110">
    <property type="entry name" value="RESPONSE_REGULATORY"/>
    <property type="match status" value="1"/>
</dbReference>
<dbReference type="InterPro" id="IPR020449">
    <property type="entry name" value="Tscrpt_reg_AraC-type_HTH"/>
</dbReference>
<keyword evidence="2" id="KW-0238">DNA-binding</keyword>
<evidence type="ECO:0000256" key="3">
    <source>
        <dbReference type="ARBA" id="ARBA00023163"/>
    </source>
</evidence>
<protein>
    <submittedName>
        <fullName evidence="7">Response regulator</fullName>
    </submittedName>
</protein>
<dbReference type="Gene3D" id="1.10.10.60">
    <property type="entry name" value="Homeodomain-like"/>
    <property type="match status" value="2"/>
</dbReference>
<dbReference type="Proteomes" id="UP001057877">
    <property type="component" value="Chromosome"/>
</dbReference>
<dbReference type="PANTHER" id="PTHR43280">
    <property type="entry name" value="ARAC-FAMILY TRANSCRIPTIONAL REGULATOR"/>
    <property type="match status" value="1"/>
</dbReference>
<evidence type="ECO:0000256" key="2">
    <source>
        <dbReference type="ARBA" id="ARBA00023125"/>
    </source>
</evidence>
<dbReference type="EMBL" id="CP091430">
    <property type="protein sequence ID" value="UVI30449.1"/>
    <property type="molecule type" value="Genomic_DNA"/>
</dbReference>
<dbReference type="InterPro" id="IPR018060">
    <property type="entry name" value="HTH_AraC"/>
</dbReference>
<dbReference type="InterPro" id="IPR011006">
    <property type="entry name" value="CheY-like_superfamily"/>
</dbReference>
<evidence type="ECO:0000313" key="7">
    <source>
        <dbReference type="EMBL" id="UVI30449.1"/>
    </source>
</evidence>
<dbReference type="PRINTS" id="PR00032">
    <property type="entry name" value="HTHARAC"/>
</dbReference>
<evidence type="ECO:0000313" key="8">
    <source>
        <dbReference type="Proteomes" id="UP001057877"/>
    </source>
</evidence>
<keyword evidence="4" id="KW-0597">Phosphoprotein</keyword>
<evidence type="ECO:0000259" key="6">
    <source>
        <dbReference type="PROSITE" id="PS50110"/>
    </source>
</evidence>
<dbReference type="Pfam" id="PF17853">
    <property type="entry name" value="GGDEF_2"/>
    <property type="match status" value="1"/>
</dbReference>
<reference evidence="7" key="1">
    <citation type="submission" date="2022-01" db="EMBL/GenBank/DDBJ databases">
        <title>Paenibacillus spongiae sp. nov., isolated from marine sponge.</title>
        <authorList>
            <person name="Li Z."/>
            <person name="Zhang M."/>
        </authorList>
    </citation>
    <scope>NUCLEOTIDE SEQUENCE</scope>
    <source>
        <strain evidence="7">PHS-Z3</strain>
    </source>
</reference>